<evidence type="ECO:0000313" key="1">
    <source>
        <dbReference type="EMBL" id="KAF8907657.1"/>
    </source>
</evidence>
<accession>A0A9P5TQL1</accession>
<dbReference type="EMBL" id="JADNYJ010000014">
    <property type="protein sequence ID" value="KAF8907657.1"/>
    <property type="molecule type" value="Genomic_DNA"/>
</dbReference>
<name>A0A9P5TQL1_GYMJU</name>
<reference evidence="1" key="1">
    <citation type="submission" date="2020-11" db="EMBL/GenBank/DDBJ databases">
        <authorList>
            <consortium name="DOE Joint Genome Institute"/>
            <person name="Ahrendt S."/>
            <person name="Riley R."/>
            <person name="Andreopoulos W."/>
            <person name="LaButti K."/>
            <person name="Pangilinan J."/>
            <person name="Ruiz-duenas F.J."/>
            <person name="Barrasa J.M."/>
            <person name="Sanchez-Garcia M."/>
            <person name="Camarero S."/>
            <person name="Miyauchi S."/>
            <person name="Serrano A."/>
            <person name="Linde D."/>
            <person name="Babiker R."/>
            <person name="Drula E."/>
            <person name="Ayuso-Fernandez I."/>
            <person name="Pacheco R."/>
            <person name="Padilla G."/>
            <person name="Ferreira P."/>
            <person name="Barriuso J."/>
            <person name="Kellner H."/>
            <person name="Castanera R."/>
            <person name="Alfaro M."/>
            <person name="Ramirez L."/>
            <person name="Pisabarro A.G."/>
            <person name="Kuo A."/>
            <person name="Tritt A."/>
            <person name="Lipzen A."/>
            <person name="He G."/>
            <person name="Yan M."/>
            <person name="Ng V."/>
            <person name="Cullen D."/>
            <person name="Martin F."/>
            <person name="Rosso M.-N."/>
            <person name="Henrissat B."/>
            <person name="Hibbett D."/>
            <person name="Martinez A.T."/>
            <person name="Grigoriev I.V."/>
        </authorList>
    </citation>
    <scope>NUCLEOTIDE SEQUENCE</scope>
    <source>
        <strain evidence="1">AH 44721</strain>
    </source>
</reference>
<comment type="caution">
    <text evidence="1">The sequence shown here is derived from an EMBL/GenBank/DDBJ whole genome shotgun (WGS) entry which is preliminary data.</text>
</comment>
<dbReference type="AlphaFoldDB" id="A0A9P5TQL1"/>
<dbReference type="Proteomes" id="UP000724874">
    <property type="component" value="Unassembled WGS sequence"/>
</dbReference>
<sequence length="129" mass="14857">MRIELPLKLLAVAGTLSTVPSNPRPNPSFRKKKLRRSGKMEEGIQLQDLQALFFQLWAVLRVFGHVLHTMYPSLPFKFTYDPLSKVGWSIYTEFFSLVEYKGSIWWSADSEYTYIHIIADFSAVHSGNT</sequence>
<proteinExistence type="predicted"/>
<keyword evidence="2" id="KW-1185">Reference proteome</keyword>
<protein>
    <submittedName>
        <fullName evidence="1">Uncharacterized protein</fullName>
    </submittedName>
</protein>
<gene>
    <name evidence="1" type="ORF">CPB84DRAFT_1744567</name>
</gene>
<evidence type="ECO:0000313" key="2">
    <source>
        <dbReference type="Proteomes" id="UP000724874"/>
    </source>
</evidence>
<organism evidence="1 2">
    <name type="scientific">Gymnopilus junonius</name>
    <name type="common">Spectacular rustgill mushroom</name>
    <name type="synonym">Gymnopilus spectabilis subsp. junonius</name>
    <dbReference type="NCBI Taxonomy" id="109634"/>
    <lineage>
        <taxon>Eukaryota</taxon>
        <taxon>Fungi</taxon>
        <taxon>Dikarya</taxon>
        <taxon>Basidiomycota</taxon>
        <taxon>Agaricomycotina</taxon>
        <taxon>Agaricomycetes</taxon>
        <taxon>Agaricomycetidae</taxon>
        <taxon>Agaricales</taxon>
        <taxon>Agaricineae</taxon>
        <taxon>Hymenogastraceae</taxon>
        <taxon>Gymnopilus</taxon>
    </lineage>
</organism>